<dbReference type="InterPro" id="IPR036259">
    <property type="entry name" value="MFS_trans_sf"/>
</dbReference>
<dbReference type="GO" id="GO:0006886">
    <property type="term" value="P:intracellular protein transport"/>
    <property type="evidence" value="ECO:0007669"/>
    <property type="project" value="InterPro"/>
</dbReference>
<sequence>MGTENPSRPNFTARPATAPFAAPPQNMVPFSSSGPMGGQEAYGFRPPPPVTQQTPFSSSGPVVGPNASNFRPTPSVPPQTNVPFSSSGSAVGTQASPFRPTLPGRFHDPSVPPPPTSSVPPSVGPYSRFPTPQYPPAAQAPTARGPPVGQMPYQLPPGQAPFQRPQQQIPSVPMGPPPQSINSASPSVNAFQSPSDSSFPASLPNAQTSLPGFPRKQSSADSQAPPAQSPFLTHQGSYAAAPPAVSSPFAAHQGGYAPPTQGAAPLGMSRDHMQHHGSGPPVGAVQALTDDFSALSIGSVPGSIEPGLDPKALPRPLAGDVEPKSLAQMYPMNCNPRFLRFTTGAIPSSQSLSSRWHLPLGAVVCPLAEPPDGEEVPIVNFGSAGIIRCRRCRTYVNPYVTFTDAGRKWRCNICALLNDVPGDYFAHLDAIGRRIDLDQRPELTQGSVEFVAPTEYMVRPPMPPLYFFLIDVSISAVRSGMIEVVAQTIRSCLDELPGFPRTQIGFATFDSTIHFYNMKSSLTQPQMMVVSDLDDVFIPLPDDLLVNLSESRSVVESFLDSLPSMFQDNVNVESAFGPALKASLMLMSNLGGKLLIFQNTLPSLGVGRLKLRGDDLRVYGSDKEHPLRLPEDPFYKQMAAEFTKFQIGVDVYAFSDKYTDIASLGTLAKYTGGQVYYYPNFQSTIHGYKLKHELARDLTRETAWEAVMRIRCGKGVRFTSYHGNFMLRSTDLLALPAVDCDKAFAMQLSLEETLLTIQTVYFQVALLYTASCGERRIRVHTAALPVVTDLSEMYRQADTGAIVTLLSRLAIEKTLSHKLEDARNSLQLRIVKALKEFRNLYAVQHRLGGKMIYSESLKFLPLYGLALCKSASLRGGYADVSLDERCAAGHTMMTLPVKKLLKLLYPSLIRLDEYLLKASSEADDVKIIEKRLPLLAESLDFRGLYIFDDGFRYVLWFGRVLPPDIAKNLLGPDFAAELSKVTLCEHDNEMSKRLMRILKKLRESDPSYYQLCHLVRQGEQPREGHLILANLVEEQMGGSNGYVDWIIQSTAKDVYIRGLLRGLTTFSSIVKVYSNSTSMAQKEARASEEAKPPSPAETSMIIASTAAPAAPAAPSWFTPKRLLVIFCLINLLNYVDRGTIASNGVNGSRKTCTESGVCTPGTGIQGEFNLNNFQDGVLSSAFMAGLLIASPIFASLAKSVNPFRLIGVGLSVWTFATLGCGCSFGFWSIAVFRMLVGVGEASFISLAAPFIDDNAPATQKTAWLSIFYMCISSGYALGYVYGGVVGSHTKWRYAFAGEAILMLPFAILGFVMKPLQMKGFSHPESKKAPIAMETAVEEVQGSDILMKEDVGDSTIQKSSNSKVNPISRFMKDMKALLGDKVYVVNVLGYIAYNFVIGAYSYWGPKAGYNIYHMSNADMIFGGVTIACGILGTLGGGFLLDYMTGTISNAFKLLSMVTLIGGAFCLGAFWMKNLYAFLALFAIGQLLVFATQGPVNYVCLHCVKPSMRPLSMAISTVAIHLFGDVPSAPLVGVLQDAINDWRATALILTSIFFPAALIWFIGIFLHSVERFNEESEHQITTKTETSNTTPLDEGKKIETIESNHKT</sequence>
<keyword evidence="6 15" id="KW-0812">Transmembrane</keyword>
<proteinExistence type="inferred from homology"/>
<dbReference type="InterPro" id="IPR044770">
    <property type="entry name" value="MFS_spinster-like"/>
</dbReference>
<dbReference type="Gene3D" id="1.20.120.730">
    <property type="entry name" value="Sec23/Sec24 helical domain"/>
    <property type="match status" value="1"/>
</dbReference>
<dbReference type="Gene3D" id="3.40.20.10">
    <property type="entry name" value="Severin"/>
    <property type="match status" value="1"/>
</dbReference>
<dbReference type="SUPFAM" id="SSF82919">
    <property type="entry name" value="Zn-finger domain of Sec23/24"/>
    <property type="match status" value="1"/>
</dbReference>
<keyword evidence="18" id="KW-1185">Reference proteome</keyword>
<keyword evidence="11" id="KW-0333">Golgi apparatus</keyword>
<dbReference type="PANTHER" id="PTHR13803">
    <property type="entry name" value="SEC24-RELATED PROTEIN"/>
    <property type="match status" value="1"/>
</dbReference>
<comment type="similarity">
    <text evidence="4">Belongs to the SEC23/SEC24 family. SEC24 subfamily.</text>
</comment>
<evidence type="ECO:0000313" key="17">
    <source>
        <dbReference type="EMBL" id="RXH82118.1"/>
    </source>
</evidence>
<keyword evidence="5" id="KW-0813">Transport</keyword>
<dbReference type="PANTHER" id="PTHR13803:SF39">
    <property type="entry name" value="SECRETORY 24AB, ISOFORM A"/>
    <property type="match status" value="1"/>
</dbReference>
<dbReference type="InterPro" id="IPR036174">
    <property type="entry name" value="Znf_Sec23_Sec24_sf"/>
</dbReference>
<dbReference type="InterPro" id="IPR036465">
    <property type="entry name" value="vWFA_dom_sf"/>
</dbReference>
<dbReference type="InterPro" id="IPR036180">
    <property type="entry name" value="Gelsolin-like_dom_sf"/>
</dbReference>
<dbReference type="CDD" id="cd01479">
    <property type="entry name" value="Sec24-like"/>
    <property type="match status" value="1"/>
</dbReference>
<dbReference type="InterPro" id="IPR020846">
    <property type="entry name" value="MFS_dom"/>
</dbReference>
<dbReference type="GO" id="GO:0000139">
    <property type="term" value="C:Golgi membrane"/>
    <property type="evidence" value="ECO:0007669"/>
    <property type="project" value="UniProtKB-SubCell"/>
</dbReference>
<feature type="transmembrane region" description="Helical" evidence="15">
    <location>
        <begin position="1418"/>
        <end position="1440"/>
    </location>
</feature>
<evidence type="ECO:0000256" key="9">
    <source>
        <dbReference type="ARBA" id="ARBA00022927"/>
    </source>
</evidence>
<evidence type="ECO:0000256" key="6">
    <source>
        <dbReference type="ARBA" id="ARBA00022692"/>
    </source>
</evidence>
<feature type="domain" description="Major facilitator superfamily (MFS) profile" evidence="16">
    <location>
        <begin position="1122"/>
        <end position="1573"/>
    </location>
</feature>
<dbReference type="Pfam" id="PF04815">
    <property type="entry name" value="Sec23_helical"/>
    <property type="match status" value="1"/>
</dbReference>
<comment type="similarity">
    <text evidence="13">Belongs to the major facilitator superfamily. Spinster (TC 2.A.1.49) family.</text>
</comment>
<evidence type="ECO:0000256" key="15">
    <source>
        <dbReference type="SAM" id="Phobius"/>
    </source>
</evidence>
<evidence type="ECO:0000256" key="2">
    <source>
        <dbReference type="ARBA" id="ARBA00004394"/>
    </source>
</evidence>
<dbReference type="Gene3D" id="2.30.30.380">
    <property type="entry name" value="Zn-finger domain of Sec23/24"/>
    <property type="match status" value="1"/>
</dbReference>
<feature type="compositionally biased region" description="Low complexity" evidence="14">
    <location>
        <begin position="237"/>
        <end position="251"/>
    </location>
</feature>
<dbReference type="InterPro" id="IPR050550">
    <property type="entry name" value="SEC23_SEC24_subfamily"/>
</dbReference>
<dbReference type="Gene3D" id="2.60.40.1670">
    <property type="entry name" value="beta-sandwich domain of Sec23/24"/>
    <property type="match status" value="1"/>
</dbReference>
<evidence type="ECO:0000256" key="1">
    <source>
        <dbReference type="ARBA" id="ARBA00004141"/>
    </source>
</evidence>
<evidence type="ECO:0000256" key="4">
    <source>
        <dbReference type="ARBA" id="ARBA00008334"/>
    </source>
</evidence>
<keyword evidence="9" id="KW-0653">Protein transport</keyword>
<dbReference type="CDD" id="cd17328">
    <property type="entry name" value="MFS_spinster_like"/>
    <property type="match status" value="1"/>
</dbReference>
<dbReference type="Pfam" id="PF07690">
    <property type="entry name" value="MFS_1"/>
    <property type="match status" value="1"/>
</dbReference>
<evidence type="ECO:0000256" key="7">
    <source>
        <dbReference type="ARBA" id="ARBA00022824"/>
    </source>
</evidence>
<feature type="region of interest" description="Disordered" evidence="14">
    <location>
        <begin position="1575"/>
        <end position="1605"/>
    </location>
</feature>
<feature type="compositionally biased region" description="Polar residues" evidence="14">
    <location>
        <begin position="1579"/>
        <end position="1589"/>
    </location>
</feature>
<feature type="compositionally biased region" description="Basic and acidic residues" evidence="14">
    <location>
        <begin position="1591"/>
        <end position="1605"/>
    </location>
</feature>
<dbReference type="InterPro" id="IPR006895">
    <property type="entry name" value="Znf_Sec23_Sec24"/>
</dbReference>
<dbReference type="Gene3D" id="3.40.50.410">
    <property type="entry name" value="von Willebrand factor, type A domain"/>
    <property type="match status" value="1"/>
</dbReference>
<keyword evidence="12 15" id="KW-0472">Membrane</keyword>
<dbReference type="GO" id="GO:0008270">
    <property type="term" value="F:zinc ion binding"/>
    <property type="evidence" value="ECO:0007669"/>
    <property type="project" value="InterPro"/>
</dbReference>
<dbReference type="STRING" id="3750.A0A498IEV5"/>
<feature type="transmembrane region" description="Helical" evidence="15">
    <location>
        <begin position="1542"/>
        <end position="1564"/>
    </location>
</feature>
<evidence type="ECO:0000256" key="5">
    <source>
        <dbReference type="ARBA" id="ARBA00022448"/>
    </source>
</evidence>
<feature type="compositionally biased region" description="Low complexity" evidence="14">
    <location>
        <begin position="8"/>
        <end position="24"/>
    </location>
</feature>
<dbReference type="InterPro" id="IPR006896">
    <property type="entry name" value="Sec23/24_trunk_dom"/>
</dbReference>
<dbReference type="Pfam" id="PF04811">
    <property type="entry name" value="Sec23_trunk"/>
    <property type="match status" value="1"/>
</dbReference>
<dbReference type="InterPro" id="IPR006900">
    <property type="entry name" value="Sec23/24_helical_dom"/>
</dbReference>
<dbReference type="SUPFAM" id="SSF81811">
    <property type="entry name" value="Helical domain of Sec23/24"/>
    <property type="match status" value="1"/>
</dbReference>
<dbReference type="SUPFAM" id="SSF103473">
    <property type="entry name" value="MFS general substrate transporter"/>
    <property type="match status" value="1"/>
</dbReference>
<feature type="transmembrane region" description="Helical" evidence="15">
    <location>
        <begin position="1381"/>
        <end position="1402"/>
    </location>
</feature>
<name>A0A498IEV5_MALDO</name>
<reference evidence="17 18" key="1">
    <citation type="submission" date="2018-10" db="EMBL/GenBank/DDBJ databases">
        <title>A high-quality apple genome assembly.</title>
        <authorList>
            <person name="Hu J."/>
        </authorList>
    </citation>
    <scope>NUCLEOTIDE SEQUENCE [LARGE SCALE GENOMIC DNA]</scope>
    <source>
        <strain evidence="18">cv. HFTH1</strain>
        <tissue evidence="17">Young leaf</tissue>
    </source>
</reference>
<dbReference type="GO" id="GO:0000149">
    <property type="term" value="F:SNARE binding"/>
    <property type="evidence" value="ECO:0007669"/>
    <property type="project" value="TreeGrafter"/>
</dbReference>
<feature type="compositionally biased region" description="Polar residues" evidence="14">
    <location>
        <begin position="180"/>
        <end position="210"/>
    </location>
</feature>
<evidence type="ECO:0000256" key="10">
    <source>
        <dbReference type="ARBA" id="ARBA00022989"/>
    </source>
</evidence>
<dbReference type="Pfam" id="PF08033">
    <property type="entry name" value="Sec23_BS"/>
    <property type="match status" value="1"/>
</dbReference>
<dbReference type="FunFam" id="3.40.50.410:FF:000020">
    <property type="entry name" value="protein transport protein Sec24D isoform X1"/>
    <property type="match status" value="1"/>
</dbReference>
<dbReference type="Proteomes" id="UP000290289">
    <property type="component" value="Chromosome 12"/>
</dbReference>
<dbReference type="GO" id="GO:0022857">
    <property type="term" value="F:transmembrane transporter activity"/>
    <property type="evidence" value="ECO:0007669"/>
    <property type="project" value="InterPro"/>
</dbReference>
<accession>A0A498IEV5</accession>
<feature type="transmembrane region" description="Helical" evidence="15">
    <location>
        <begin position="1232"/>
        <end position="1251"/>
    </location>
</feature>
<feature type="transmembrane region" description="Helical" evidence="15">
    <location>
        <begin position="1177"/>
        <end position="1196"/>
    </location>
</feature>
<keyword evidence="7" id="KW-0256">Endoplasmic reticulum</keyword>
<dbReference type="InterPro" id="IPR036175">
    <property type="entry name" value="Sec23/24_helical_dom_sf"/>
</dbReference>
<dbReference type="InterPro" id="IPR029006">
    <property type="entry name" value="ADF-H/Gelsolin-like_dom_sf"/>
</dbReference>
<evidence type="ECO:0000256" key="8">
    <source>
        <dbReference type="ARBA" id="ARBA00022892"/>
    </source>
</evidence>
<feature type="transmembrane region" description="Helical" evidence="15">
    <location>
        <begin position="1203"/>
        <end position="1226"/>
    </location>
</feature>
<dbReference type="InterPro" id="IPR012990">
    <property type="entry name" value="Beta-sandwich_Sec23_24"/>
</dbReference>
<protein>
    <recommendedName>
        <fullName evidence="16">Major facilitator superfamily (MFS) profile domain-containing protein</fullName>
    </recommendedName>
</protein>
<dbReference type="GO" id="GO:0090110">
    <property type="term" value="P:COPII-coated vesicle cargo loading"/>
    <property type="evidence" value="ECO:0007669"/>
    <property type="project" value="TreeGrafter"/>
</dbReference>
<dbReference type="SUPFAM" id="SSF81995">
    <property type="entry name" value="beta-sandwich domain of Sec23/24"/>
    <property type="match status" value="1"/>
</dbReference>
<evidence type="ECO:0000256" key="13">
    <source>
        <dbReference type="ARBA" id="ARBA00024338"/>
    </source>
</evidence>
<feature type="compositionally biased region" description="Polar residues" evidence="14">
    <location>
        <begin position="51"/>
        <end position="96"/>
    </location>
</feature>
<dbReference type="GO" id="GO:0005789">
    <property type="term" value="C:endoplasmic reticulum membrane"/>
    <property type="evidence" value="ECO:0007669"/>
    <property type="project" value="UniProtKB-SubCell"/>
</dbReference>
<dbReference type="InterPro" id="IPR041742">
    <property type="entry name" value="Sec24-like_trunk_dom"/>
</dbReference>
<feature type="transmembrane region" description="Helical" evidence="15">
    <location>
        <begin position="1509"/>
        <end position="1530"/>
    </location>
</feature>
<feature type="transmembrane region" description="Helical" evidence="15">
    <location>
        <begin position="1452"/>
        <end position="1470"/>
    </location>
</feature>
<dbReference type="Gene3D" id="1.20.1250.20">
    <property type="entry name" value="MFS general substrate transporter like domains"/>
    <property type="match status" value="1"/>
</dbReference>
<evidence type="ECO:0000256" key="11">
    <source>
        <dbReference type="ARBA" id="ARBA00023034"/>
    </source>
</evidence>
<dbReference type="EMBL" id="RDQH01000338">
    <property type="protein sequence ID" value="RXH82118.1"/>
    <property type="molecule type" value="Genomic_DNA"/>
</dbReference>
<feature type="transmembrane region" description="Helical" evidence="15">
    <location>
        <begin position="1293"/>
        <end position="1312"/>
    </location>
</feature>
<dbReference type="GO" id="GO:0030127">
    <property type="term" value="C:COPII vesicle coat"/>
    <property type="evidence" value="ECO:0007669"/>
    <property type="project" value="InterPro"/>
</dbReference>
<evidence type="ECO:0000256" key="14">
    <source>
        <dbReference type="SAM" id="MobiDB-lite"/>
    </source>
</evidence>
<dbReference type="SUPFAM" id="SSF82754">
    <property type="entry name" value="C-terminal, gelsolin-like domain of Sec23/24"/>
    <property type="match status" value="1"/>
</dbReference>
<keyword evidence="10 15" id="KW-1133">Transmembrane helix</keyword>
<dbReference type="GO" id="GO:0070971">
    <property type="term" value="C:endoplasmic reticulum exit site"/>
    <property type="evidence" value="ECO:0007669"/>
    <property type="project" value="TreeGrafter"/>
</dbReference>
<gene>
    <name evidence="17" type="ORF">DVH24_036459</name>
</gene>
<evidence type="ECO:0000313" key="18">
    <source>
        <dbReference type="Proteomes" id="UP000290289"/>
    </source>
</evidence>
<comment type="caution">
    <text evidence="17">The sequence shown here is derived from an EMBL/GenBank/DDBJ whole genome shotgun (WGS) entry which is preliminary data.</text>
</comment>
<dbReference type="Pfam" id="PF04810">
    <property type="entry name" value="zf-Sec23_Sec24"/>
    <property type="match status" value="1"/>
</dbReference>
<evidence type="ECO:0000259" key="16">
    <source>
        <dbReference type="PROSITE" id="PS50850"/>
    </source>
</evidence>
<organism evidence="17 18">
    <name type="scientific">Malus domestica</name>
    <name type="common">Apple</name>
    <name type="synonym">Pyrus malus</name>
    <dbReference type="NCBI Taxonomy" id="3750"/>
    <lineage>
        <taxon>Eukaryota</taxon>
        <taxon>Viridiplantae</taxon>
        <taxon>Streptophyta</taxon>
        <taxon>Embryophyta</taxon>
        <taxon>Tracheophyta</taxon>
        <taxon>Spermatophyta</taxon>
        <taxon>Magnoliopsida</taxon>
        <taxon>eudicotyledons</taxon>
        <taxon>Gunneridae</taxon>
        <taxon>Pentapetalae</taxon>
        <taxon>rosids</taxon>
        <taxon>fabids</taxon>
        <taxon>Rosales</taxon>
        <taxon>Rosaceae</taxon>
        <taxon>Amygdaloideae</taxon>
        <taxon>Maleae</taxon>
        <taxon>Malus</taxon>
    </lineage>
</organism>
<feature type="transmembrane region" description="Helical" evidence="15">
    <location>
        <begin position="1263"/>
        <end position="1281"/>
    </location>
</feature>
<dbReference type="InterPro" id="IPR011701">
    <property type="entry name" value="MFS"/>
</dbReference>
<evidence type="ECO:0000256" key="12">
    <source>
        <dbReference type="ARBA" id="ARBA00023136"/>
    </source>
</evidence>
<evidence type="ECO:0000256" key="3">
    <source>
        <dbReference type="ARBA" id="ARBA00004586"/>
    </source>
</evidence>
<feature type="region of interest" description="Disordered" evidence="14">
    <location>
        <begin position="1"/>
        <end position="280"/>
    </location>
</feature>
<feature type="compositionally biased region" description="Low complexity" evidence="14">
    <location>
        <begin position="217"/>
        <end position="230"/>
    </location>
</feature>
<feature type="compositionally biased region" description="Low complexity" evidence="14">
    <location>
        <begin position="119"/>
        <end position="143"/>
    </location>
</feature>
<dbReference type="PROSITE" id="PS50850">
    <property type="entry name" value="MFS"/>
    <property type="match status" value="1"/>
</dbReference>
<keyword evidence="8" id="KW-0931">ER-Golgi transport</keyword>
<feature type="transmembrane region" description="Helical" evidence="15">
    <location>
        <begin position="1476"/>
        <end position="1497"/>
    </location>
</feature>
<dbReference type="SUPFAM" id="SSF53300">
    <property type="entry name" value="vWA-like"/>
    <property type="match status" value="1"/>
</dbReference>
<comment type="subcellular location">
    <subcellularLocation>
        <location evidence="3">Endoplasmic reticulum membrane</location>
    </subcellularLocation>
    <subcellularLocation>
        <location evidence="2">Golgi apparatus membrane</location>
    </subcellularLocation>
    <subcellularLocation>
        <location evidence="1">Membrane</location>
        <topology evidence="1">Multi-pass membrane protein</topology>
    </subcellularLocation>
</comment>